<proteinExistence type="predicted"/>
<gene>
    <name evidence="1" type="ORF">D0Z70_19035</name>
</gene>
<name>A0A418YNA6_9SPHN</name>
<evidence type="ECO:0000313" key="1">
    <source>
        <dbReference type="EMBL" id="RJG52668.1"/>
    </source>
</evidence>
<protein>
    <submittedName>
        <fullName evidence="1">Uncharacterized protein</fullName>
    </submittedName>
</protein>
<dbReference type="RefSeq" id="WP_119749190.1">
    <property type="nucleotide sequence ID" value="NZ_QVRA01000023.1"/>
</dbReference>
<organism evidence="1 2">
    <name type="scientific">Sphingobium terrigena</name>
    <dbReference type="NCBI Taxonomy" id="2304063"/>
    <lineage>
        <taxon>Bacteria</taxon>
        <taxon>Pseudomonadati</taxon>
        <taxon>Pseudomonadota</taxon>
        <taxon>Alphaproteobacteria</taxon>
        <taxon>Sphingomonadales</taxon>
        <taxon>Sphingomonadaceae</taxon>
        <taxon>Sphingobium</taxon>
    </lineage>
</organism>
<dbReference type="Proteomes" id="UP000283469">
    <property type="component" value="Unassembled WGS sequence"/>
</dbReference>
<evidence type="ECO:0000313" key="2">
    <source>
        <dbReference type="Proteomes" id="UP000283469"/>
    </source>
</evidence>
<accession>A0A418YNA6</accession>
<dbReference type="AlphaFoldDB" id="A0A418YNA6"/>
<sequence>MPAAPAFSGLPWTEQAVIAGTPCTEGRIEREPLIGEPVDDVLHEAINWSDGGPGSSMSDRSLKLRYHFLGFIDRNILDGAHAAARSADGQSYDCCAGRHPAQGVDMDMSGHANLL</sequence>
<comment type="caution">
    <text evidence="1">The sequence shown here is derived from an EMBL/GenBank/DDBJ whole genome shotgun (WGS) entry which is preliminary data.</text>
</comment>
<keyword evidence="2" id="KW-1185">Reference proteome</keyword>
<dbReference type="EMBL" id="QVRA01000023">
    <property type="protein sequence ID" value="RJG52668.1"/>
    <property type="molecule type" value="Genomic_DNA"/>
</dbReference>
<reference evidence="1 2" key="1">
    <citation type="submission" date="2018-08" db="EMBL/GenBank/DDBJ databases">
        <title>Sphingobium sp. EO9.</title>
        <authorList>
            <person name="Park Y."/>
            <person name="Kim K.H."/>
            <person name="Jeon C.O."/>
        </authorList>
    </citation>
    <scope>NUCLEOTIDE SEQUENCE [LARGE SCALE GENOMIC DNA]</scope>
    <source>
        <strain evidence="1 2">EO9</strain>
    </source>
</reference>